<evidence type="ECO:0000313" key="7">
    <source>
        <dbReference type="Proteomes" id="UP001221142"/>
    </source>
</evidence>
<dbReference type="EMBL" id="JARKIF010000002">
    <property type="protein sequence ID" value="KAJ7647227.1"/>
    <property type="molecule type" value="Genomic_DNA"/>
</dbReference>
<evidence type="ECO:0000256" key="3">
    <source>
        <dbReference type="ARBA" id="ARBA00022801"/>
    </source>
</evidence>
<dbReference type="GO" id="GO:0016740">
    <property type="term" value="F:transferase activity"/>
    <property type="evidence" value="ECO:0007669"/>
    <property type="project" value="TreeGrafter"/>
</dbReference>
<dbReference type="InterPro" id="IPR052926">
    <property type="entry name" value="Metallo-beta-lactamase_dom"/>
</dbReference>
<comment type="cofactor">
    <cofactor evidence="1">
        <name>Zn(2+)</name>
        <dbReference type="ChEBI" id="CHEBI:29105"/>
    </cofactor>
</comment>
<keyword evidence="2" id="KW-0479">Metal-binding</keyword>
<evidence type="ECO:0000256" key="2">
    <source>
        <dbReference type="ARBA" id="ARBA00022723"/>
    </source>
</evidence>
<gene>
    <name evidence="6" type="ORF">FB45DRAFT_974970</name>
</gene>
<dbReference type="InterPro" id="IPR001018">
    <property type="entry name" value="Beta-lactamase_class-B_CS"/>
</dbReference>
<dbReference type="Gene3D" id="3.60.15.10">
    <property type="entry name" value="Ribonuclease Z/Hydroxyacylglutathione hydrolase-like"/>
    <property type="match status" value="1"/>
</dbReference>
<dbReference type="InterPro" id="IPR036866">
    <property type="entry name" value="RibonucZ/Hydroxyglut_hydro"/>
</dbReference>
<proteinExistence type="predicted"/>
<dbReference type="InterPro" id="IPR001279">
    <property type="entry name" value="Metallo-B-lactamas"/>
</dbReference>
<feature type="domain" description="Metallo-beta-lactamase" evidence="5">
    <location>
        <begin position="90"/>
        <end position="198"/>
    </location>
</feature>
<comment type="caution">
    <text evidence="6">The sequence shown here is derived from an EMBL/GenBank/DDBJ whole genome shotgun (WGS) entry which is preliminary data.</text>
</comment>
<keyword evidence="7" id="KW-1185">Reference proteome</keyword>
<dbReference type="GO" id="GO:0008270">
    <property type="term" value="F:zinc ion binding"/>
    <property type="evidence" value="ECO:0007669"/>
    <property type="project" value="InterPro"/>
</dbReference>
<dbReference type="GO" id="GO:0008800">
    <property type="term" value="F:beta-lactamase activity"/>
    <property type="evidence" value="ECO:0007669"/>
    <property type="project" value="InterPro"/>
</dbReference>
<dbReference type="Pfam" id="PF00753">
    <property type="entry name" value="Lactamase_B"/>
    <property type="match status" value="1"/>
</dbReference>
<accession>A0AAD7CFF0</accession>
<dbReference type="PROSITE" id="PS00743">
    <property type="entry name" value="BETA_LACTAMASE_B_1"/>
    <property type="match status" value="1"/>
</dbReference>
<dbReference type="PANTHER" id="PTHR13754:SF13">
    <property type="entry name" value="METALLO-BETA-LACTAMASE SUPERFAMILY PROTEIN (AFU_ORTHOLOGUE AFUA_3G07630)"/>
    <property type="match status" value="1"/>
</dbReference>
<dbReference type="GO" id="GO:0017001">
    <property type="term" value="P:antibiotic catabolic process"/>
    <property type="evidence" value="ECO:0007669"/>
    <property type="project" value="InterPro"/>
</dbReference>
<name>A0AAD7CFF0_9AGAR</name>
<reference evidence="6" key="1">
    <citation type="submission" date="2023-03" db="EMBL/GenBank/DDBJ databases">
        <title>Massive genome expansion in bonnet fungi (Mycena s.s.) driven by repeated elements and novel gene families across ecological guilds.</title>
        <authorList>
            <consortium name="Lawrence Berkeley National Laboratory"/>
            <person name="Harder C.B."/>
            <person name="Miyauchi S."/>
            <person name="Viragh M."/>
            <person name="Kuo A."/>
            <person name="Thoen E."/>
            <person name="Andreopoulos B."/>
            <person name="Lu D."/>
            <person name="Skrede I."/>
            <person name="Drula E."/>
            <person name="Henrissat B."/>
            <person name="Morin E."/>
            <person name="Kohler A."/>
            <person name="Barry K."/>
            <person name="LaButti K."/>
            <person name="Morin E."/>
            <person name="Salamov A."/>
            <person name="Lipzen A."/>
            <person name="Mereny Z."/>
            <person name="Hegedus B."/>
            <person name="Baldrian P."/>
            <person name="Stursova M."/>
            <person name="Weitz H."/>
            <person name="Taylor A."/>
            <person name="Grigoriev I.V."/>
            <person name="Nagy L.G."/>
            <person name="Martin F."/>
            <person name="Kauserud H."/>
        </authorList>
    </citation>
    <scope>NUCLEOTIDE SEQUENCE</scope>
    <source>
        <strain evidence="6">9284</strain>
    </source>
</reference>
<sequence length="367" mass="39654">MGSNLRSVDKLVITFLVDNSIEWFTKLPAGFTHEIVQHLGQDNPPPHAHPITDAACRSTNHSGVPVLDFDSFCCGAHGFSALIETQIAGEESHLTLFDTGPDSQSLVRNIKAMQVPVDDISRIILSHWHSDHTGGLVSLLKLRSSQGCVVDCHPARPISRGMSRGPLFDKVFAALADDPAFDEIEKLGGVVDKHSEGHVVAGGGVFVSGEIPRVTSFEEGVRGGKRWVAEDGGKWITDELIMDERYAVIDVAGKGLVVFSACSHAGIVNVVKDVLDKFARPIHMIIGGLHLAPPDYADKIEPTVSFLSQQIIPRPNFVIPMHCSGFNCKVALEAAFEAGCVPVGVGIKIEVLGDREFDKRLFAPTVM</sequence>
<dbReference type="CDD" id="cd07713">
    <property type="entry name" value="DHPS-like_MBL-fold"/>
    <property type="match status" value="1"/>
</dbReference>
<organism evidence="6 7">
    <name type="scientific">Roridomyces roridus</name>
    <dbReference type="NCBI Taxonomy" id="1738132"/>
    <lineage>
        <taxon>Eukaryota</taxon>
        <taxon>Fungi</taxon>
        <taxon>Dikarya</taxon>
        <taxon>Basidiomycota</taxon>
        <taxon>Agaricomycotina</taxon>
        <taxon>Agaricomycetes</taxon>
        <taxon>Agaricomycetidae</taxon>
        <taxon>Agaricales</taxon>
        <taxon>Marasmiineae</taxon>
        <taxon>Mycenaceae</taxon>
        <taxon>Roridomyces</taxon>
    </lineage>
</organism>
<dbReference type="PANTHER" id="PTHR13754">
    <property type="entry name" value="METALLO-BETA-LACTAMASE SUPERFAMILY PROTEIN"/>
    <property type="match status" value="1"/>
</dbReference>
<dbReference type="AlphaFoldDB" id="A0AAD7CFF0"/>
<keyword evidence="3" id="KW-0378">Hydrolase</keyword>
<dbReference type="Proteomes" id="UP001221142">
    <property type="component" value="Unassembled WGS sequence"/>
</dbReference>
<evidence type="ECO:0000256" key="4">
    <source>
        <dbReference type="ARBA" id="ARBA00022833"/>
    </source>
</evidence>
<evidence type="ECO:0000259" key="5">
    <source>
        <dbReference type="Pfam" id="PF00753"/>
    </source>
</evidence>
<evidence type="ECO:0000313" key="6">
    <source>
        <dbReference type="EMBL" id="KAJ7647227.1"/>
    </source>
</evidence>
<evidence type="ECO:0000256" key="1">
    <source>
        <dbReference type="ARBA" id="ARBA00001947"/>
    </source>
</evidence>
<keyword evidence="4" id="KW-0862">Zinc</keyword>
<protein>
    <submittedName>
        <fullName evidence="6">Beta-lactamase-like protein</fullName>
    </submittedName>
</protein>
<dbReference type="SUPFAM" id="SSF56281">
    <property type="entry name" value="Metallo-hydrolase/oxidoreductase"/>
    <property type="match status" value="1"/>
</dbReference>
<dbReference type="InterPro" id="IPR041712">
    <property type="entry name" value="DHPS-like_MBL-fold"/>
</dbReference>